<proteinExistence type="inferred from homology"/>
<reference evidence="14 15" key="1">
    <citation type="submission" date="2021-03" db="EMBL/GenBank/DDBJ databases">
        <title>Caproiciproducens sp. nov. isolated from feces of cow.</title>
        <authorList>
            <person name="Choi J.-Y."/>
        </authorList>
    </citation>
    <scope>NUCLEOTIDE SEQUENCE [LARGE SCALE GENOMIC DNA]</scope>
    <source>
        <strain evidence="14 15">AGMB10547</strain>
    </source>
</reference>
<keyword evidence="15" id="KW-1185">Reference proteome</keyword>
<keyword evidence="6" id="KW-0547">Nucleotide-binding</keyword>
<comment type="cofactor">
    <cofactor evidence="1">
        <name>Mg(2+)</name>
        <dbReference type="ChEBI" id="CHEBI:18420"/>
    </cofactor>
</comment>
<evidence type="ECO:0000313" key="14">
    <source>
        <dbReference type="EMBL" id="MBW7573715.1"/>
    </source>
</evidence>
<evidence type="ECO:0000259" key="12">
    <source>
        <dbReference type="Pfam" id="PF12627"/>
    </source>
</evidence>
<evidence type="ECO:0000256" key="7">
    <source>
        <dbReference type="ARBA" id="ARBA00022842"/>
    </source>
</evidence>
<evidence type="ECO:0000259" key="13">
    <source>
        <dbReference type="Pfam" id="PF13735"/>
    </source>
</evidence>
<dbReference type="SUPFAM" id="SSF81301">
    <property type="entry name" value="Nucleotidyltransferase"/>
    <property type="match status" value="1"/>
</dbReference>
<dbReference type="InterPro" id="IPR006674">
    <property type="entry name" value="HD_domain"/>
</dbReference>
<protein>
    <submittedName>
        <fullName evidence="14">CCA tRNA nucleotidyltransferase</fullName>
    </submittedName>
</protein>
<feature type="domain" description="CCA-adding enzyme C-terminal" evidence="13">
    <location>
        <begin position="368"/>
        <end position="436"/>
    </location>
</feature>
<keyword evidence="8 9" id="KW-0694">RNA-binding</keyword>
<evidence type="ECO:0000256" key="9">
    <source>
        <dbReference type="RuleBase" id="RU003953"/>
    </source>
</evidence>
<dbReference type="CDD" id="cd05398">
    <property type="entry name" value="NT_ClassII-CCAase"/>
    <property type="match status" value="1"/>
</dbReference>
<dbReference type="RefSeq" id="WP_219966109.1">
    <property type="nucleotide sequence ID" value="NZ_JAGFNZ010000005.1"/>
</dbReference>
<dbReference type="InterPro" id="IPR043519">
    <property type="entry name" value="NT_sf"/>
</dbReference>
<dbReference type="InterPro" id="IPR032828">
    <property type="entry name" value="PolyA_RNA-bd"/>
</dbReference>
<evidence type="ECO:0000313" key="15">
    <source>
        <dbReference type="Proteomes" id="UP000719942"/>
    </source>
</evidence>
<dbReference type="InterPro" id="IPR032810">
    <property type="entry name" value="CCA-adding_enz_C"/>
</dbReference>
<feature type="domain" description="tRNA nucleotidyltransferase/poly(A) polymerase RNA and SrmB- binding" evidence="12">
    <location>
        <begin position="173"/>
        <end position="212"/>
    </location>
</feature>
<keyword evidence="7" id="KW-0460">Magnesium</keyword>
<evidence type="ECO:0000256" key="2">
    <source>
        <dbReference type="ARBA" id="ARBA00022679"/>
    </source>
</evidence>
<evidence type="ECO:0000256" key="5">
    <source>
        <dbReference type="ARBA" id="ARBA00022723"/>
    </source>
</evidence>
<dbReference type="Pfam" id="PF13735">
    <property type="entry name" value="tRNA_NucTran2_2"/>
    <property type="match status" value="1"/>
</dbReference>
<evidence type="ECO:0000259" key="11">
    <source>
        <dbReference type="Pfam" id="PF01966"/>
    </source>
</evidence>
<keyword evidence="3" id="KW-0819">tRNA processing</keyword>
<dbReference type="PANTHER" id="PTHR46173">
    <property type="entry name" value="CCA TRNA NUCLEOTIDYLTRANSFERASE 1, MITOCHONDRIAL"/>
    <property type="match status" value="1"/>
</dbReference>
<comment type="similarity">
    <text evidence="9">Belongs to the tRNA nucleotidyltransferase/poly(A) polymerase family.</text>
</comment>
<dbReference type="Gene3D" id="3.30.460.10">
    <property type="entry name" value="Beta Polymerase, domain 2"/>
    <property type="match status" value="1"/>
</dbReference>
<sequence length="446" mass="50717">MQIRIPPQVETILQKLNLSGYEAYIVGGCVRDSILGLTPNDWDVTTSALPEETVKIFSDYPCVETGIQHGTLTVLVDHFSVEVTTFRVDGRYSDNRHPDSVQFTRSLKDDLSRRDFTMNALAYHPEHGVIDCFDGINDLKNKIIRCVGIPDLRFQEDGLRLLRALRFSSVLEFAVERDTSISILKNRSLLDHIARERVNSEFTKLLCGNAENILREYRPVFEQFIPEISLMAGFQQDNPYHIYDVWEHTLKAVSSVEATPVLRLTMLLHDIGKPLCCTRDQSGICHFYNHEKKSAEMAKEILEELRYDGDTVCMIWKLINLHDLPIHADEKSLLRLLNKHGEKTLRFLIKVKAADIKAQNPVYIGRLEELQKAEAVLDSILDRGLCFSLKDLQLNGSDLIALNIPQGVAIGKILSLLLEAVLDGKCPNSRDQLLKYALKIKDEYDV</sequence>
<feature type="domain" description="HD" evidence="11">
    <location>
        <begin position="245"/>
        <end position="355"/>
    </location>
</feature>
<organism evidence="14 15">
    <name type="scientific">Caproiciproducens faecalis</name>
    <dbReference type="NCBI Taxonomy" id="2820301"/>
    <lineage>
        <taxon>Bacteria</taxon>
        <taxon>Bacillati</taxon>
        <taxon>Bacillota</taxon>
        <taxon>Clostridia</taxon>
        <taxon>Eubacteriales</taxon>
        <taxon>Acutalibacteraceae</taxon>
        <taxon>Caproiciproducens</taxon>
    </lineage>
</organism>
<dbReference type="Pfam" id="PF12627">
    <property type="entry name" value="PolyA_pol_RNAbd"/>
    <property type="match status" value="1"/>
</dbReference>
<dbReference type="EMBL" id="JAGFNZ010000005">
    <property type="protein sequence ID" value="MBW7573715.1"/>
    <property type="molecule type" value="Genomic_DNA"/>
</dbReference>
<evidence type="ECO:0000256" key="8">
    <source>
        <dbReference type="ARBA" id="ARBA00022884"/>
    </source>
</evidence>
<evidence type="ECO:0000256" key="4">
    <source>
        <dbReference type="ARBA" id="ARBA00022695"/>
    </source>
</evidence>
<evidence type="ECO:0000256" key="3">
    <source>
        <dbReference type="ARBA" id="ARBA00022694"/>
    </source>
</evidence>
<keyword evidence="2 9" id="KW-0808">Transferase</keyword>
<dbReference type="Proteomes" id="UP000719942">
    <property type="component" value="Unassembled WGS sequence"/>
</dbReference>
<feature type="domain" description="Poly A polymerase head" evidence="10">
    <location>
        <begin position="23"/>
        <end position="145"/>
    </location>
</feature>
<dbReference type="InterPro" id="IPR003607">
    <property type="entry name" value="HD/PDEase_dom"/>
</dbReference>
<accession>A0ABS7DQY3</accession>
<gene>
    <name evidence="14" type="ORF">J5W02_12935</name>
</gene>
<dbReference type="Gene3D" id="1.10.3090.10">
    <property type="entry name" value="cca-adding enzyme, domain 2"/>
    <property type="match status" value="1"/>
</dbReference>
<dbReference type="Pfam" id="PF01966">
    <property type="entry name" value="HD"/>
    <property type="match status" value="1"/>
</dbReference>
<dbReference type="InterPro" id="IPR002646">
    <property type="entry name" value="PolA_pol_head_dom"/>
</dbReference>
<dbReference type="PANTHER" id="PTHR46173:SF1">
    <property type="entry name" value="CCA TRNA NUCLEOTIDYLTRANSFERASE 1, MITOCHONDRIAL"/>
    <property type="match status" value="1"/>
</dbReference>
<dbReference type="CDD" id="cd00077">
    <property type="entry name" value="HDc"/>
    <property type="match status" value="1"/>
</dbReference>
<evidence type="ECO:0000256" key="1">
    <source>
        <dbReference type="ARBA" id="ARBA00001946"/>
    </source>
</evidence>
<dbReference type="Pfam" id="PF01743">
    <property type="entry name" value="PolyA_pol"/>
    <property type="match status" value="1"/>
</dbReference>
<dbReference type="InterPro" id="IPR050264">
    <property type="entry name" value="Bact_CCA-adding_enz_type3_sf"/>
</dbReference>
<keyword evidence="4" id="KW-0548">Nucleotidyltransferase</keyword>
<keyword evidence="5" id="KW-0479">Metal-binding</keyword>
<comment type="caution">
    <text evidence="14">The sequence shown here is derived from an EMBL/GenBank/DDBJ whole genome shotgun (WGS) entry which is preliminary data.</text>
</comment>
<evidence type="ECO:0000259" key="10">
    <source>
        <dbReference type="Pfam" id="PF01743"/>
    </source>
</evidence>
<dbReference type="SUPFAM" id="SSF81891">
    <property type="entry name" value="Poly A polymerase C-terminal region-like"/>
    <property type="match status" value="1"/>
</dbReference>
<name>A0ABS7DQY3_9FIRM</name>
<evidence type="ECO:0000256" key="6">
    <source>
        <dbReference type="ARBA" id="ARBA00022741"/>
    </source>
</evidence>
<dbReference type="Gene3D" id="1.10.246.80">
    <property type="match status" value="1"/>
</dbReference>